<dbReference type="PROSITE" id="PS51257">
    <property type="entry name" value="PROKAR_LIPOPROTEIN"/>
    <property type="match status" value="1"/>
</dbReference>
<organism evidence="2 3">
    <name type="scientific">Lucifera butyrica</name>
    <dbReference type="NCBI Taxonomy" id="1351585"/>
    <lineage>
        <taxon>Bacteria</taxon>
        <taxon>Bacillati</taxon>
        <taxon>Bacillota</taxon>
        <taxon>Negativicutes</taxon>
        <taxon>Veillonellales</taxon>
        <taxon>Veillonellaceae</taxon>
        <taxon>Lucifera</taxon>
    </lineage>
</organism>
<keyword evidence="1" id="KW-0732">Signal</keyword>
<evidence type="ECO:0000313" key="2">
    <source>
        <dbReference type="EMBL" id="VBB06464.1"/>
    </source>
</evidence>
<dbReference type="Proteomes" id="UP000277811">
    <property type="component" value="Unassembled WGS sequence"/>
</dbReference>
<name>A0A498R4U3_9FIRM</name>
<reference evidence="2 3" key="1">
    <citation type="submission" date="2018-06" db="EMBL/GenBank/DDBJ databases">
        <authorList>
            <person name="Strepis N."/>
        </authorList>
    </citation>
    <scope>NUCLEOTIDE SEQUENCE [LARGE SCALE GENOMIC DNA]</scope>
    <source>
        <strain evidence="2">LUCI</strain>
    </source>
</reference>
<keyword evidence="3" id="KW-1185">Reference proteome</keyword>
<proteinExistence type="predicted"/>
<feature type="signal peptide" evidence="1">
    <location>
        <begin position="1"/>
        <end position="23"/>
    </location>
</feature>
<dbReference type="AlphaFoldDB" id="A0A498R4U3"/>
<sequence>MKKVFLGLLVSALLVTSSASCFASEPAKELALERIYSYPGMAPFAVKVWVQDDHKGTITYTGECYTNGKLDYRTTSVTKYTLYPETNWISE</sequence>
<dbReference type="EMBL" id="UPPP01000064">
    <property type="protein sequence ID" value="VBB06464.1"/>
    <property type="molecule type" value="Genomic_DNA"/>
</dbReference>
<accession>A0A498R4U3</accession>
<evidence type="ECO:0000313" key="3">
    <source>
        <dbReference type="Proteomes" id="UP000277811"/>
    </source>
</evidence>
<evidence type="ECO:0000256" key="1">
    <source>
        <dbReference type="SAM" id="SignalP"/>
    </source>
</evidence>
<feature type="chain" id="PRO_5019762877" evidence="1">
    <location>
        <begin position="24"/>
        <end position="91"/>
    </location>
</feature>
<gene>
    <name evidence="2" type="ORF">LUCI_1696</name>
</gene>
<protein>
    <submittedName>
        <fullName evidence="2">Uncharacterized protein</fullName>
    </submittedName>
</protein>